<proteinExistence type="predicted"/>
<name>A0A6V7GTT5_9HYME</name>
<feature type="non-terminal residue" evidence="2">
    <location>
        <position position="111"/>
    </location>
</feature>
<feature type="region of interest" description="Disordered" evidence="1">
    <location>
        <begin position="1"/>
        <end position="41"/>
    </location>
</feature>
<feature type="compositionally biased region" description="Basic residues" evidence="1">
    <location>
        <begin position="12"/>
        <end position="27"/>
    </location>
</feature>
<dbReference type="AlphaFoldDB" id="A0A6V7GTT5"/>
<evidence type="ECO:0000313" key="2">
    <source>
        <dbReference type="EMBL" id="CAD1468272.1"/>
    </source>
</evidence>
<dbReference type="EMBL" id="CAJDYZ010000313">
    <property type="protein sequence ID" value="CAD1468272.1"/>
    <property type="molecule type" value="Genomic_DNA"/>
</dbReference>
<evidence type="ECO:0000256" key="1">
    <source>
        <dbReference type="SAM" id="MobiDB-lite"/>
    </source>
</evidence>
<comment type="caution">
    <text evidence="2">The sequence shown here is derived from an EMBL/GenBank/DDBJ whole genome shotgun (WGS) entry which is preliminary data.</text>
</comment>
<feature type="compositionally biased region" description="Basic and acidic residues" evidence="1">
    <location>
        <begin position="28"/>
        <end position="39"/>
    </location>
</feature>
<organism evidence="2 3">
    <name type="scientific">Heterotrigona itama</name>
    <dbReference type="NCBI Taxonomy" id="395501"/>
    <lineage>
        <taxon>Eukaryota</taxon>
        <taxon>Metazoa</taxon>
        <taxon>Ecdysozoa</taxon>
        <taxon>Arthropoda</taxon>
        <taxon>Hexapoda</taxon>
        <taxon>Insecta</taxon>
        <taxon>Pterygota</taxon>
        <taxon>Neoptera</taxon>
        <taxon>Endopterygota</taxon>
        <taxon>Hymenoptera</taxon>
        <taxon>Apocrita</taxon>
        <taxon>Aculeata</taxon>
        <taxon>Apoidea</taxon>
        <taxon>Anthophila</taxon>
        <taxon>Apidae</taxon>
        <taxon>Heterotrigona</taxon>
    </lineage>
</organism>
<accession>A0A6V7GTT5</accession>
<protein>
    <submittedName>
        <fullName evidence="2">Uncharacterized protein</fullName>
    </submittedName>
</protein>
<dbReference type="Proteomes" id="UP000752696">
    <property type="component" value="Unassembled WGS sequence"/>
</dbReference>
<evidence type="ECO:0000313" key="3">
    <source>
        <dbReference type="Proteomes" id="UP000752696"/>
    </source>
</evidence>
<reference evidence="2" key="1">
    <citation type="submission" date="2020-07" db="EMBL/GenBank/DDBJ databases">
        <authorList>
            <person name="Nazaruddin N."/>
        </authorList>
    </citation>
    <scope>NUCLEOTIDE SEQUENCE</scope>
</reference>
<gene>
    <name evidence="2" type="ORF">MHI_LOCUS35126</name>
</gene>
<feature type="non-terminal residue" evidence="2">
    <location>
        <position position="1"/>
    </location>
</feature>
<sequence length="111" mass="12761">SAELKAPDGKQNYKRGAAKREKQKKRRERDETARQESRGQRGMQFAVVCRRVTAFTDFENDSTHGSRLLWFRSSAFPLIATTPTIILPEVVALPTGRLLLVDDHRWHPMAR</sequence>
<keyword evidence="3" id="KW-1185">Reference proteome</keyword>